<evidence type="ECO:0000259" key="1">
    <source>
        <dbReference type="PROSITE" id="PS50076"/>
    </source>
</evidence>
<dbReference type="EMBL" id="KZ613822">
    <property type="protein sequence ID" value="PMD58332.1"/>
    <property type="molecule type" value="Genomic_DNA"/>
</dbReference>
<dbReference type="PROSITE" id="PS50076">
    <property type="entry name" value="DNAJ_2"/>
    <property type="match status" value="1"/>
</dbReference>
<dbReference type="RefSeq" id="XP_024735236.1">
    <property type="nucleotide sequence ID" value="XM_024875046.1"/>
</dbReference>
<dbReference type="AlphaFoldDB" id="A0A2J6T5N5"/>
<keyword evidence="2" id="KW-0346">Stress response</keyword>
<sequence>MNSYLPPDPYKLLGVARDAKLAEIRSAHRKSVLKCHPDKVQDAALKAVKQDEFQKVQQAYELLSDDAKRQQYD</sequence>
<gene>
    <name evidence="2" type="ORF">K444DRAFT_532027</name>
</gene>
<dbReference type="InterPro" id="IPR050817">
    <property type="entry name" value="DjlA_DnaK_co-chaperone"/>
</dbReference>
<dbReference type="SMART" id="SM00271">
    <property type="entry name" value="DnaJ"/>
    <property type="match status" value="1"/>
</dbReference>
<dbReference type="GeneID" id="36583126"/>
<dbReference type="PROSITE" id="PS00636">
    <property type="entry name" value="DNAJ_1"/>
    <property type="match status" value="1"/>
</dbReference>
<keyword evidence="3" id="KW-1185">Reference proteome</keyword>
<dbReference type="CDD" id="cd06257">
    <property type="entry name" value="DnaJ"/>
    <property type="match status" value="1"/>
</dbReference>
<accession>A0A2J6T5N5</accession>
<evidence type="ECO:0000313" key="3">
    <source>
        <dbReference type="Proteomes" id="UP000235371"/>
    </source>
</evidence>
<dbReference type="InterPro" id="IPR018253">
    <property type="entry name" value="DnaJ_domain_CS"/>
</dbReference>
<dbReference type="PRINTS" id="PR00625">
    <property type="entry name" value="JDOMAIN"/>
</dbReference>
<proteinExistence type="predicted"/>
<feature type="domain" description="J" evidence="1">
    <location>
        <begin position="8"/>
        <end position="73"/>
    </location>
</feature>
<protein>
    <submittedName>
        <fullName evidence="2">Heat shock protein DnaJ</fullName>
    </submittedName>
</protein>
<dbReference type="InterPro" id="IPR001623">
    <property type="entry name" value="DnaJ_domain"/>
</dbReference>
<dbReference type="STRING" id="1095630.A0A2J6T5N5"/>
<dbReference type="Gene3D" id="1.10.287.110">
    <property type="entry name" value="DnaJ domain"/>
    <property type="match status" value="1"/>
</dbReference>
<dbReference type="PANTHER" id="PTHR24074">
    <property type="entry name" value="CO-CHAPERONE PROTEIN DJLA"/>
    <property type="match status" value="1"/>
</dbReference>
<dbReference type="OrthoDB" id="10250354at2759"/>
<dbReference type="Proteomes" id="UP000235371">
    <property type="component" value="Unassembled WGS sequence"/>
</dbReference>
<reference evidence="2 3" key="1">
    <citation type="submission" date="2016-04" db="EMBL/GenBank/DDBJ databases">
        <title>A degradative enzymes factory behind the ericoid mycorrhizal symbiosis.</title>
        <authorList>
            <consortium name="DOE Joint Genome Institute"/>
            <person name="Martino E."/>
            <person name="Morin E."/>
            <person name="Grelet G."/>
            <person name="Kuo A."/>
            <person name="Kohler A."/>
            <person name="Daghino S."/>
            <person name="Barry K."/>
            <person name="Choi C."/>
            <person name="Cichocki N."/>
            <person name="Clum A."/>
            <person name="Copeland A."/>
            <person name="Hainaut M."/>
            <person name="Haridas S."/>
            <person name="Labutti K."/>
            <person name="Lindquist E."/>
            <person name="Lipzen A."/>
            <person name="Khouja H.-R."/>
            <person name="Murat C."/>
            <person name="Ohm R."/>
            <person name="Olson A."/>
            <person name="Spatafora J."/>
            <person name="Veneault-Fourrey C."/>
            <person name="Henrissat B."/>
            <person name="Grigoriev I."/>
            <person name="Martin F."/>
            <person name="Perotto S."/>
        </authorList>
    </citation>
    <scope>NUCLEOTIDE SEQUENCE [LARGE SCALE GENOMIC DNA]</scope>
    <source>
        <strain evidence="2 3">E</strain>
    </source>
</reference>
<dbReference type="Pfam" id="PF00226">
    <property type="entry name" value="DnaJ"/>
    <property type="match status" value="1"/>
</dbReference>
<dbReference type="SUPFAM" id="SSF46565">
    <property type="entry name" value="Chaperone J-domain"/>
    <property type="match status" value="1"/>
</dbReference>
<dbReference type="InParanoid" id="A0A2J6T5N5"/>
<organism evidence="2 3">
    <name type="scientific">Hyaloscypha bicolor E</name>
    <dbReference type="NCBI Taxonomy" id="1095630"/>
    <lineage>
        <taxon>Eukaryota</taxon>
        <taxon>Fungi</taxon>
        <taxon>Dikarya</taxon>
        <taxon>Ascomycota</taxon>
        <taxon>Pezizomycotina</taxon>
        <taxon>Leotiomycetes</taxon>
        <taxon>Helotiales</taxon>
        <taxon>Hyaloscyphaceae</taxon>
        <taxon>Hyaloscypha</taxon>
        <taxon>Hyaloscypha bicolor</taxon>
    </lineage>
</organism>
<evidence type="ECO:0000313" key="2">
    <source>
        <dbReference type="EMBL" id="PMD58332.1"/>
    </source>
</evidence>
<feature type="non-terminal residue" evidence="2">
    <location>
        <position position="73"/>
    </location>
</feature>
<dbReference type="InterPro" id="IPR036869">
    <property type="entry name" value="J_dom_sf"/>
</dbReference>
<name>A0A2J6T5N5_9HELO</name>